<evidence type="ECO:0000313" key="6">
    <source>
        <dbReference type="Proteomes" id="UP000016933"/>
    </source>
</evidence>
<evidence type="ECO:0000256" key="1">
    <source>
        <dbReference type="ARBA" id="ARBA00022553"/>
    </source>
</evidence>
<dbReference type="Gene3D" id="3.40.50.2300">
    <property type="match status" value="1"/>
</dbReference>
<reference evidence="6" key="1">
    <citation type="journal article" date="2012" name="PLoS Genet.">
        <title>The genomes of the fungal plant pathogens Cladosporium fulvum and Dothistroma septosporum reveal adaptation to different hosts and lifestyles but also signatures of common ancestry.</title>
        <authorList>
            <person name="de Wit P.J.G.M."/>
            <person name="van der Burgt A."/>
            <person name="Oekmen B."/>
            <person name="Stergiopoulos I."/>
            <person name="Abd-Elsalam K.A."/>
            <person name="Aerts A.L."/>
            <person name="Bahkali A.H."/>
            <person name="Beenen H.G."/>
            <person name="Chettri P."/>
            <person name="Cox M.P."/>
            <person name="Datema E."/>
            <person name="de Vries R.P."/>
            <person name="Dhillon B."/>
            <person name="Ganley A.R."/>
            <person name="Griffiths S.A."/>
            <person name="Guo Y."/>
            <person name="Hamelin R.C."/>
            <person name="Henrissat B."/>
            <person name="Kabir M.S."/>
            <person name="Jashni M.K."/>
            <person name="Kema G."/>
            <person name="Klaubauf S."/>
            <person name="Lapidus A."/>
            <person name="Levasseur A."/>
            <person name="Lindquist E."/>
            <person name="Mehrabi R."/>
            <person name="Ohm R.A."/>
            <person name="Owen T.J."/>
            <person name="Salamov A."/>
            <person name="Schwelm A."/>
            <person name="Schijlen E."/>
            <person name="Sun H."/>
            <person name="van den Burg H.A."/>
            <person name="van Ham R.C.H.J."/>
            <person name="Zhang S."/>
            <person name="Goodwin S.B."/>
            <person name="Grigoriev I.V."/>
            <person name="Collemare J."/>
            <person name="Bradshaw R.E."/>
        </authorList>
    </citation>
    <scope>NUCLEOTIDE SEQUENCE [LARGE SCALE GENOMIC DNA]</scope>
    <source>
        <strain evidence="6">NZE10 / CBS 128990</strain>
    </source>
</reference>
<dbReference type="PROSITE" id="PS50109">
    <property type="entry name" value="HIS_KIN"/>
    <property type="match status" value="1"/>
</dbReference>
<dbReference type="Pfam" id="PF02518">
    <property type="entry name" value="HATPase_c"/>
    <property type="match status" value="1"/>
</dbReference>
<dbReference type="eggNOG" id="KOG0519">
    <property type="taxonomic scope" value="Eukaryota"/>
</dbReference>
<dbReference type="Gene3D" id="1.10.287.130">
    <property type="match status" value="1"/>
</dbReference>
<protein>
    <recommendedName>
        <fullName evidence="7">Histidine kinase</fullName>
    </recommendedName>
</protein>
<evidence type="ECO:0000259" key="3">
    <source>
        <dbReference type="PROSITE" id="PS50109"/>
    </source>
</evidence>
<dbReference type="PANTHER" id="PTHR43719">
    <property type="entry name" value="TWO-COMPONENT HISTIDINE KINASE"/>
    <property type="match status" value="1"/>
</dbReference>
<dbReference type="InterPro" id="IPR036890">
    <property type="entry name" value="HATPase_C_sf"/>
</dbReference>
<dbReference type="AlphaFoldDB" id="M2YN32"/>
<dbReference type="GO" id="GO:0000155">
    <property type="term" value="F:phosphorelay sensor kinase activity"/>
    <property type="evidence" value="ECO:0007669"/>
    <property type="project" value="InterPro"/>
</dbReference>
<dbReference type="InterPro" id="IPR004358">
    <property type="entry name" value="Sig_transdc_His_kin-like_C"/>
</dbReference>
<dbReference type="SUPFAM" id="SSF47384">
    <property type="entry name" value="Homodimeric domain of signal transducing histidine kinase"/>
    <property type="match status" value="1"/>
</dbReference>
<dbReference type="HOGENOM" id="CLU_000445_82_4_1"/>
<dbReference type="Gene3D" id="3.30.450.20">
    <property type="entry name" value="PAS domain"/>
    <property type="match status" value="2"/>
</dbReference>
<dbReference type="InterPro" id="IPR001789">
    <property type="entry name" value="Sig_transdc_resp-reg_receiver"/>
</dbReference>
<organism evidence="5 6">
    <name type="scientific">Dothistroma septosporum (strain NZE10 / CBS 128990)</name>
    <name type="common">Red band needle blight fungus</name>
    <name type="synonym">Mycosphaerella pini</name>
    <dbReference type="NCBI Taxonomy" id="675120"/>
    <lineage>
        <taxon>Eukaryota</taxon>
        <taxon>Fungi</taxon>
        <taxon>Dikarya</taxon>
        <taxon>Ascomycota</taxon>
        <taxon>Pezizomycotina</taxon>
        <taxon>Dothideomycetes</taxon>
        <taxon>Dothideomycetidae</taxon>
        <taxon>Mycosphaerellales</taxon>
        <taxon>Mycosphaerellaceae</taxon>
        <taxon>Dothistroma</taxon>
    </lineage>
</organism>
<accession>M2YN32</accession>
<dbReference type="OMA" id="CPWPDFW"/>
<dbReference type="SMART" id="SM00387">
    <property type="entry name" value="HATPase_c"/>
    <property type="match status" value="1"/>
</dbReference>
<dbReference type="InterPro" id="IPR005467">
    <property type="entry name" value="His_kinase_dom"/>
</dbReference>
<dbReference type="SMART" id="SM00388">
    <property type="entry name" value="HisKA"/>
    <property type="match status" value="1"/>
</dbReference>
<feature type="domain" description="Histidine kinase" evidence="3">
    <location>
        <begin position="509"/>
        <end position="782"/>
    </location>
</feature>
<dbReference type="PRINTS" id="PR00344">
    <property type="entry name" value="BCTRLSENSOR"/>
</dbReference>
<dbReference type="PANTHER" id="PTHR43719:SF31">
    <property type="entry name" value="HISTIDINE KINASE"/>
    <property type="match status" value="1"/>
</dbReference>
<dbReference type="InterPro" id="IPR036097">
    <property type="entry name" value="HisK_dim/P_sf"/>
</dbReference>
<dbReference type="PROSITE" id="PS50110">
    <property type="entry name" value="RESPONSE_REGULATORY"/>
    <property type="match status" value="1"/>
</dbReference>
<dbReference type="Pfam" id="PF00072">
    <property type="entry name" value="Response_reg"/>
    <property type="match status" value="1"/>
</dbReference>
<gene>
    <name evidence="5" type="ORF">DOTSEDRAFT_72688</name>
</gene>
<dbReference type="SUPFAM" id="SSF52172">
    <property type="entry name" value="CheY-like"/>
    <property type="match status" value="1"/>
</dbReference>
<dbReference type="InterPro" id="IPR050956">
    <property type="entry name" value="2C_system_His_kinase"/>
</dbReference>
<dbReference type="SMART" id="SM00448">
    <property type="entry name" value="REC"/>
    <property type="match status" value="1"/>
</dbReference>
<sequence length="990" mass="109312">MSSRSWLDHIPRTPHNELFLAADYASTPLGPHALWGPALRLYASMVFADSRGAGVYWGPQRIAFYNETFAVVCQGAHPFLMGHAFDDAFPELAASMQPLFDRAYSTGQTMDVDNMPLFVNRNGFLEETYFIGQFIPIRGDGGEVEGLYNTVVESTAERLSERRRRVIDLIAAIPPLTVEETLQAFTQALRTNPYDITAAALYSYIEGAEENQPSLRLRGSIGIPQDHGSFPKQARLESSQDALMPFLREAKKSGKPVVLSTRENGPFGIKDHVGGIEWCGFPEGSISVVVSPLIVGNNVLGFYIQGTNPRRPFDDATRMSIADLVLNMETKWISSVSKQDLEQRQRILEERAGDSERQLRHLAQSAPVGMVKVGIDATIQWANDQFYDITGHDRSKPDLSAFRLILAEDQRDVSSRWLEQLIAGDAPRRVQEHRLARSWQPPVVEEEGTELVSAWILVECFPVVEAGQVKHLLGYITDISHQKWAENIQSANATAAKLAKKRQEEFIDVVCHEARNPLSAIIQLADGIATSVSTEGRNSGVSWRDLVVENANAASIILACAGHQKRVIDDVLMLSRLDSNMLPIRPVIDQPSEIIASAVRMLEGETKMNGSKMTVMEANYTDGPPPNYVLVDSSRLIQILINFLSNSLKFSAKEAVKGITITHGAQKTRPLGVKTKYGSLCWVPSEHTESTNKALGEANQGEDQLYLTFLVEDTGVGIPPDQLTRLFKRFSQTSSRSHVSYGGSGLGLYICRELIEKQGGRVGVASRHGEGTAFAFYIESRIAAKPCQSIGGMTTWALESDVPMNHEASTLPDPLPEETDERLRRTPIRRKSAVSLERPGSHILLAEDNLINQRVLAKQLRAKGCTVTVANHGEEALQILEKSERWSKGNNAVRLDAARAPTVRVDIILMDIEMPVMDGLQCAARIRQLERDGSLESSTPILALTANAREEQKHSALVAGMDDVLSKPVTVAEVLDKIQVVMSRICNMPN</sequence>
<reference evidence="5 6" key="2">
    <citation type="journal article" date="2012" name="PLoS Pathog.">
        <title>Diverse lifestyles and strategies of plant pathogenesis encoded in the genomes of eighteen Dothideomycetes fungi.</title>
        <authorList>
            <person name="Ohm R.A."/>
            <person name="Feau N."/>
            <person name="Henrissat B."/>
            <person name="Schoch C.L."/>
            <person name="Horwitz B.A."/>
            <person name="Barry K.W."/>
            <person name="Condon B.J."/>
            <person name="Copeland A.C."/>
            <person name="Dhillon B."/>
            <person name="Glaser F."/>
            <person name="Hesse C.N."/>
            <person name="Kosti I."/>
            <person name="LaButti K."/>
            <person name="Lindquist E.A."/>
            <person name="Lucas S."/>
            <person name="Salamov A.A."/>
            <person name="Bradshaw R.E."/>
            <person name="Ciuffetti L."/>
            <person name="Hamelin R.C."/>
            <person name="Kema G.H.J."/>
            <person name="Lawrence C."/>
            <person name="Scott J.A."/>
            <person name="Spatafora J.W."/>
            <person name="Turgeon B.G."/>
            <person name="de Wit P.J.G.M."/>
            <person name="Zhong S."/>
            <person name="Goodwin S.B."/>
            <person name="Grigoriev I.V."/>
        </authorList>
    </citation>
    <scope>NUCLEOTIDE SEQUENCE [LARGE SCALE GENOMIC DNA]</scope>
    <source>
        <strain evidence="6">NZE10 / CBS 128990</strain>
    </source>
</reference>
<dbReference type="OrthoDB" id="60033at2759"/>
<dbReference type="Gene3D" id="3.30.565.10">
    <property type="entry name" value="Histidine kinase-like ATPase, C-terminal domain"/>
    <property type="match status" value="1"/>
</dbReference>
<dbReference type="CDD" id="cd17546">
    <property type="entry name" value="REC_hyHK_CKI1_RcsC-like"/>
    <property type="match status" value="1"/>
</dbReference>
<evidence type="ECO:0008006" key="7">
    <source>
        <dbReference type="Google" id="ProtNLM"/>
    </source>
</evidence>
<dbReference type="CDD" id="cd00082">
    <property type="entry name" value="HisKA"/>
    <property type="match status" value="1"/>
</dbReference>
<dbReference type="InterPro" id="IPR011006">
    <property type="entry name" value="CheY-like_superfamily"/>
</dbReference>
<feature type="modified residue" description="4-aspartylphosphate" evidence="2">
    <location>
        <position position="911"/>
    </location>
</feature>
<dbReference type="Proteomes" id="UP000016933">
    <property type="component" value="Unassembled WGS sequence"/>
</dbReference>
<dbReference type="InterPro" id="IPR035965">
    <property type="entry name" value="PAS-like_dom_sf"/>
</dbReference>
<dbReference type="InterPro" id="IPR003594">
    <property type="entry name" value="HATPase_dom"/>
</dbReference>
<proteinExistence type="predicted"/>
<dbReference type="NCBIfam" id="TIGR00229">
    <property type="entry name" value="sensory_box"/>
    <property type="match status" value="1"/>
</dbReference>
<dbReference type="Pfam" id="PF00512">
    <property type="entry name" value="HisKA"/>
    <property type="match status" value="1"/>
</dbReference>
<dbReference type="InterPro" id="IPR000014">
    <property type="entry name" value="PAS"/>
</dbReference>
<dbReference type="EMBL" id="KB446540">
    <property type="protein sequence ID" value="EME43361.1"/>
    <property type="molecule type" value="Genomic_DNA"/>
</dbReference>
<keyword evidence="1 2" id="KW-0597">Phosphoprotein</keyword>
<name>M2YN32_DOTSN</name>
<dbReference type="STRING" id="675120.M2YN32"/>
<evidence type="ECO:0000259" key="4">
    <source>
        <dbReference type="PROSITE" id="PS50110"/>
    </source>
</evidence>
<dbReference type="InterPro" id="IPR003661">
    <property type="entry name" value="HisK_dim/P_dom"/>
</dbReference>
<evidence type="ECO:0000313" key="5">
    <source>
        <dbReference type="EMBL" id="EME43361.1"/>
    </source>
</evidence>
<feature type="domain" description="Response regulatory" evidence="4">
    <location>
        <begin position="842"/>
        <end position="982"/>
    </location>
</feature>
<evidence type="ECO:0000256" key="2">
    <source>
        <dbReference type="PROSITE-ProRule" id="PRU00169"/>
    </source>
</evidence>
<keyword evidence="6" id="KW-1185">Reference proteome</keyword>
<dbReference type="SUPFAM" id="SSF55785">
    <property type="entry name" value="PYP-like sensor domain (PAS domain)"/>
    <property type="match status" value="1"/>
</dbReference>
<dbReference type="SUPFAM" id="SSF55874">
    <property type="entry name" value="ATPase domain of HSP90 chaperone/DNA topoisomerase II/histidine kinase"/>
    <property type="match status" value="1"/>
</dbReference>